<evidence type="ECO:0000313" key="10">
    <source>
        <dbReference type="Proteomes" id="UP000243589"/>
    </source>
</evidence>
<keyword evidence="4" id="KW-0564">Palmitate</keyword>
<keyword evidence="5 6" id="KW-0449">Lipoprotein</keyword>
<organism evidence="9 10">
    <name type="scientific">Brevibacterium ravenspurgense</name>
    <dbReference type="NCBI Taxonomy" id="479117"/>
    <lineage>
        <taxon>Bacteria</taxon>
        <taxon>Bacillati</taxon>
        <taxon>Actinomycetota</taxon>
        <taxon>Actinomycetes</taxon>
        <taxon>Micrococcales</taxon>
        <taxon>Brevibacteriaceae</taxon>
        <taxon>Brevibacterium</taxon>
    </lineage>
</organism>
<sequence>MKLRIAAIATAASLILTGCGAGGGNQEVGQKDGDITKLTVGVSPVPHGDILRYVDENLAEEAGLDIEVKEYTDYALPNRALVDGDLDANYFQHKPYLDEEVEGQGYKLYAFEGVHIEPIALFSKKVKSVDELPEGGTVGINNDPANQGRALDMLAKEGVITLADGKDATTATIKDIKDNPKNLEFKEADAAQLARTLEDTDASIINGNNALEAGLSPTEDSILVESAENNPYANFLAVREGDEENEAIKKLDELLHSEEVKKFIEDKWTDGAVIPAF</sequence>
<dbReference type="PATRIC" id="fig|479117.4.peg.718"/>
<feature type="lipid moiety-binding region" description="S-diacylglycerol cysteine" evidence="7">
    <location>
        <position position="19"/>
    </location>
</feature>
<dbReference type="Proteomes" id="UP000243589">
    <property type="component" value="Unassembled WGS sequence"/>
</dbReference>
<comment type="subcellular location">
    <subcellularLocation>
        <location evidence="1">Membrane</location>
        <topology evidence="1">Lipid-anchor</topology>
    </subcellularLocation>
</comment>
<dbReference type="GO" id="GO:0016020">
    <property type="term" value="C:membrane"/>
    <property type="evidence" value="ECO:0007669"/>
    <property type="project" value="UniProtKB-SubCell"/>
</dbReference>
<comment type="similarity">
    <text evidence="6">Belongs to the nlpA lipoprotein family.</text>
</comment>
<evidence type="ECO:0000256" key="7">
    <source>
        <dbReference type="PIRSR" id="PIRSR002854-1"/>
    </source>
</evidence>
<dbReference type="PROSITE" id="PS51257">
    <property type="entry name" value="PROKAR_LIPOPROTEIN"/>
    <property type="match status" value="1"/>
</dbReference>
<dbReference type="EMBL" id="LQQC01000008">
    <property type="protein sequence ID" value="KXZ58847.1"/>
    <property type="molecule type" value="Genomic_DNA"/>
</dbReference>
<feature type="chain" id="PRO_5007562482" description="Lipoprotein" evidence="8">
    <location>
        <begin position="22"/>
        <end position="277"/>
    </location>
</feature>
<evidence type="ECO:0000256" key="1">
    <source>
        <dbReference type="ARBA" id="ARBA00004635"/>
    </source>
</evidence>
<reference evidence="9 10" key="1">
    <citation type="submission" date="2016-01" db="EMBL/GenBank/DDBJ databases">
        <title>Use of Whole Genome Sequencing to ascertain that Brevibacterium massiliense (Roux, Raoult 2009) is a later heterotypic synonym of Brevibacterium ravenspurgense (Mages 2008).</title>
        <authorList>
            <person name="Bernier A.-M."/>
            <person name="Burdz T."/>
            <person name="Huynh C."/>
            <person name="Pachecho A.L."/>
            <person name="Wiebe D."/>
            <person name="Bonner C."/>
            <person name="Bernard K."/>
        </authorList>
    </citation>
    <scope>NUCLEOTIDE SEQUENCE [LARGE SCALE GENOMIC DNA]</scope>
    <source>
        <strain evidence="9 10">CCUG56047</strain>
    </source>
</reference>
<dbReference type="RefSeq" id="WP_062020365.1">
    <property type="nucleotide sequence ID" value="NZ_LQQC01000008.1"/>
</dbReference>
<keyword evidence="3" id="KW-0472">Membrane</keyword>
<dbReference type="AlphaFoldDB" id="A0A150H9Q8"/>
<dbReference type="PANTHER" id="PTHR30429">
    <property type="entry name" value="D-METHIONINE-BINDING LIPOPROTEIN METQ"/>
    <property type="match status" value="1"/>
</dbReference>
<evidence type="ECO:0000256" key="6">
    <source>
        <dbReference type="PIRNR" id="PIRNR002854"/>
    </source>
</evidence>
<keyword evidence="2 8" id="KW-0732">Signal</keyword>
<dbReference type="InterPro" id="IPR004872">
    <property type="entry name" value="Lipoprotein_NlpA"/>
</dbReference>
<gene>
    <name evidence="9" type="primary">metQ_1</name>
    <name evidence="9" type="ORF">Bravens_00719</name>
</gene>
<accession>A0A150H9Q8</accession>
<dbReference type="PIRSF" id="PIRSF002854">
    <property type="entry name" value="MetQ"/>
    <property type="match status" value="1"/>
</dbReference>
<evidence type="ECO:0000313" key="9">
    <source>
        <dbReference type="EMBL" id="KXZ58847.1"/>
    </source>
</evidence>
<dbReference type="Gene3D" id="3.40.190.10">
    <property type="entry name" value="Periplasmic binding protein-like II"/>
    <property type="match status" value="2"/>
</dbReference>
<name>A0A150H9Q8_9MICO</name>
<feature type="signal peptide" evidence="8">
    <location>
        <begin position="1"/>
        <end position="21"/>
    </location>
</feature>
<protein>
    <recommendedName>
        <fullName evidence="6">Lipoprotein</fullName>
    </recommendedName>
</protein>
<dbReference type="SUPFAM" id="SSF53850">
    <property type="entry name" value="Periplasmic binding protein-like II"/>
    <property type="match status" value="1"/>
</dbReference>
<keyword evidence="10" id="KW-1185">Reference proteome</keyword>
<proteinExistence type="inferred from homology"/>
<dbReference type="PANTHER" id="PTHR30429:SF0">
    <property type="entry name" value="METHIONINE-BINDING LIPOPROTEIN METQ"/>
    <property type="match status" value="1"/>
</dbReference>
<evidence type="ECO:0000256" key="3">
    <source>
        <dbReference type="ARBA" id="ARBA00023136"/>
    </source>
</evidence>
<comment type="caution">
    <text evidence="9">The sequence shown here is derived from an EMBL/GenBank/DDBJ whole genome shotgun (WGS) entry which is preliminary data.</text>
</comment>
<dbReference type="Pfam" id="PF03180">
    <property type="entry name" value="Lipoprotein_9"/>
    <property type="match status" value="1"/>
</dbReference>
<dbReference type="CDD" id="cd13597">
    <property type="entry name" value="PBP2_lipoprotein_Tp32"/>
    <property type="match status" value="1"/>
</dbReference>
<evidence type="ECO:0000256" key="8">
    <source>
        <dbReference type="SAM" id="SignalP"/>
    </source>
</evidence>
<evidence type="ECO:0000256" key="4">
    <source>
        <dbReference type="ARBA" id="ARBA00023139"/>
    </source>
</evidence>
<evidence type="ECO:0000256" key="2">
    <source>
        <dbReference type="ARBA" id="ARBA00022729"/>
    </source>
</evidence>
<evidence type="ECO:0000256" key="5">
    <source>
        <dbReference type="ARBA" id="ARBA00023288"/>
    </source>
</evidence>